<evidence type="ECO:0000256" key="1">
    <source>
        <dbReference type="ARBA" id="ARBA00022722"/>
    </source>
</evidence>
<dbReference type="EMBL" id="DXBZ01000121">
    <property type="protein sequence ID" value="HIZ18702.1"/>
    <property type="molecule type" value="Genomic_DNA"/>
</dbReference>
<evidence type="ECO:0000256" key="5">
    <source>
        <dbReference type="ARBA" id="ARBA00023204"/>
    </source>
</evidence>
<sequence length="158" mass="18347">MQANRSKNTGPELRVRAALREAGLTGYRLHWKKAPGRPDVCFPGRRVAIQINGCFWHRCPFCGPSRPKTHPEFWEQKFARNRERDARNARLLLEDGWTLLVVWECQLKRERFDATMSRIVAEVRAAGERRLPAHAVDVGVVPAWRLRAARARRRGRRS</sequence>
<evidence type="ECO:0000256" key="4">
    <source>
        <dbReference type="ARBA" id="ARBA00022801"/>
    </source>
</evidence>
<reference evidence="7" key="2">
    <citation type="submission" date="2021-04" db="EMBL/GenBank/DDBJ databases">
        <authorList>
            <person name="Gilroy R."/>
        </authorList>
    </citation>
    <scope>NUCLEOTIDE SEQUENCE</scope>
    <source>
        <strain evidence="7">ChiHecolR3B27-1887</strain>
    </source>
</reference>
<keyword evidence="3" id="KW-0227">DNA damage</keyword>
<dbReference type="GO" id="GO:0004519">
    <property type="term" value="F:endonuclease activity"/>
    <property type="evidence" value="ECO:0007669"/>
    <property type="project" value="UniProtKB-KW"/>
</dbReference>
<evidence type="ECO:0000256" key="2">
    <source>
        <dbReference type="ARBA" id="ARBA00022759"/>
    </source>
</evidence>
<keyword evidence="1" id="KW-0540">Nuclease</keyword>
<reference evidence="7" key="1">
    <citation type="journal article" date="2021" name="PeerJ">
        <title>Extensive microbial diversity within the chicken gut microbiome revealed by metagenomics and culture.</title>
        <authorList>
            <person name="Gilroy R."/>
            <person name="Ravi A."/>
            <person name="Getino M."/>
            <person name="Pursley I."/>
            <person name="Horton D.L."/>
            <person name="Alikhan N.F."/>
            <person name="Baker D."/>
            <person name="Gharbi K."/>
            <person name="Hall N."/>
            <person name="Watson M."/>
            <person name="Adriaenssens E.M."/>
            <person name="Foster-Nyarko E."/>
            <person name="Jarju S."/>
            <person name="Secka A."/>
            <person name="Antonio M."/>
            <person name="Oren A."/>
            <person name="Chaudhuri R.R."/>
            <person name="La Ragione R."/>
            <person name="Hildebrand F."/>
            <person name="Pallen M.J."/>
        </authorList>
    </citation>
    <scope>NUCLEOTIDE SEQUENCE</scope>
    <source>
        <strain evidence="7">ChiHecolR3B27-1887</strain>
    </source>
</reference>
<dbReference type="Gene3D" id="3.40.960.10">
    <property type="entry name" value="VSR Endonuclease"/>
    <property type="match status" value="1"/>
</dbReference>
<dbReference type="NCBIfam" id="TIGR00632">
    <property type="entry name" value="vsr"/>
    <property type="match status" value="1"/>
</dbReference>
<comment type="caution">
    <text evidence="7">The sequence shown here is derived from an EMBL/GenBank/DDBJ whole genome shotgun (WGS) entry which is preliminary data.</text>
</comment>
<dbReference type="InterPro" id="IPR004603">
    <property type="entry name" value="DNA_mismatch_endonuc_vsr"/>
</dbReference>
<keyword evidence="5" id="KW-0234">DNA repair</keyword>
<keyword evidence="2 7" id="KW-0255">Endonuclease</keyword>
<dbReference type="AlphaFoldDB" id="A0A9D2DKM3"/>
<keyword evidence="4" id="KW-0378">Hydrolase</keyword>
<gene>
    <name evidence="7" type="ORF">IAA22_06305</name>
</gene>
<evidence type="ECO:0000313" key="8">
    <source>
        <dbReference type="Proteomes" id="UP000824029"/>
    </source>
</evidence>
<proteinExistence type="inferred from homology"/>
<protein>
    <submittedName>
        <fullName evidence="7">Very short patch repair endonuclease</fullName>
    </submittedName>
</protein>
<dbReference type="GO" id="GO:0016787">
    <property type="term" value="F:hydrolase activity"/>
    <property type="evidence" value="ECO:0007669"/>
    <property type="project" value="UniProtKB-KW"/>
</dbReference>
<dbReference type="Pfam" id="PF03852">
    <property type="entry name" value="Vsr"/>
    <property type="match status" value="1"/>
</dbReference>
<evidence type="ECO:0000256" key="3">
    <source>
        <dbReference type="ARBA" id="ARBA00022763"/>
    </source>
</evidence>
<evidence type="ECO:0000256" key="6">
    <source>
        <dbReference type="ARBA" id="ARBA00029466"/>
    </source>
</evidence>
<organism evidence="7 8">
    <name type="scientific">Candidatus Olsenella stercoravium</name>
    <dbReference type="NCBI Taxonomy" id="2838713"/>
    <lineage>
        <taxon>Bacteria</taxon>
        <taxon>Bacillati</taxon>
        <taxon>Actinomycetota</taxon>
        <taxon>Coriobacteriia</taxon>
        <taxon>Coriobacteriales</taxon>
        <taxon>Atopobiaceae</taxon>
        <taxon>Olsenella</taxon>
    </lineage>
</organism>
<accession>A0A9D2DKM3</accession>
<comment type="similarity">
    <text evidence="6">Belongs to the Vsr family.</text>
</comment>
<dbReference type="SUPFAM" id="SSF52980">
    <property type="entry name" value="Restriction endonuclease-like"/>
    <property type="match status" value="1"/>
</dbReference>
<dbReference type="Proteomes" id="UP000824029">
    <property type="component" value="Unassembled WGS sequence"/>
</dbReference>
<name>A0A9D2DKM3_9ACTN</name>
<evidence type="ECO:0000313" key="7">
    <source>
        <dbReference type="EMBL" id="HIZ18702.1"/>
    </source>
</evidence>
<dbReference type="GO" id="GO:0006298">
    <property type="term" value="P:mismatch repair"/>
    <property type="evidence" value="ECO:0007669"/>
    <property type="project" value="InterPro"/>
</dbReference>
<dbReference type="CDD" id="cd00221">
    <property type="entry name" value="Vsr"/>
    <property type="match status" value="1"/>
</dbReference>
<dbReference type="InterPro" id="IPR011335">
    <property type="entry name" value="Restrct_endonuc-II-like"/>
</dbReference>